<name>A0ABS1W5B6_9ACTN</name>
<dbReference type="PRINTS" id="PR01217">
    <property type="entry name" value="PRICHEXTENSN"/>
</dbReference>
<evidence type="ECO:0000256" key="1">
    <source>
        <dbReference type="SAM" id="MobiDB-lite"/>
    </source>
</evidence>
<dbReference type="RefSeq" id="WP_203078399.1">
    <property type="nucleotide sequence ID" value="NZ_JAENHO010000023.1"/>
</dbReference>
<evidence type="ECO:0000313" key="3">
    <source>
        <dbReference type="EMBL" id="MBL7261878.1"/>
    </source>
</evidence>
<accession>A0ABS1W5B6</accession>
<keyword evidence="2" id="KW-0472">Membrane</keyword>
<gene>
    <name evidence="3" type="ORF">JKJ07_47165</name>
</gene>
<comment type="caution">
    <text evidence="3">The sequence shown here is derived from an EMBL/GenBank/DDBJ whole genome shotgun (WGS) entry which is preliminary data.</text>
</comment>
<feature type="region of interest" description="Disordered" evidence="1">
    <location>
        <begin position="1"/>
        <end position="171"/>
    </location>
</feature>
<protein>
    <submittedName>
        <fullName evidence="3">Uncharacterized protein</fullName>
    </submittedName>
</protein>
<evidence type="ECO:0000256" key="2">
    <source>
        <dbReference type="SAM" id="Phobius"/>
    </source>
</evidence>
<dbReference type="Proteomes" id="UP000598996">
    <property type="component" value="Unassembled WGS sequence"/>
</dbReference>
<keyword evidence="4" id="KW-1185">Reference proteome</keyword>
<keyword evidence="2" id="KW-0812">Transmembrane</keyword>
<sequence length="317" mass="33996">MTDPHGGLPGHPEPTPMPSPEPEPPQPIPPQEPVPAPGPPQEWPPAGPAAAAPPPRPPVIDFIDAPPDPHEQQWPPPGTFADEAGGHDSTQVIPPVHEPAHAAEGQPGGWQPPPATEPWHARHEAPGEWQTTPPEHLAYHHSVPSETPPPPEPIWAGPAQPYQVPAEPGQPKRRGALWVSLALVGTLFLCGGGAVSAYFLLRDADNPGSPDPSTAVSKFLTAVYTNQDATAADDLVCREARDETKIADRVSDIKAYAEGYTDPVFRWNDPEITENDDDRARVAVELTMSTADEKTASQELEFTVIRKTGWLVCDVTG</sequence>
<keyword evidence="2" id="KW-1133">Transmembrane helix</keyword>
<reference evidence="3 4" key="1">
    <citation type="submission" date="2021-01" db="EMBL/GenBank/DDBJ databases">
        <title>Actinoplanes sp. nov. LDG1-01 isolated from lichen.</title>
        <authorList>
            <person name="Saeng-In P."/>
            <person name="Phongsopitanun W."/>
            <person name="Kanchanasin P."/>
            <person name="Yuki M."/>
            <person name="Kudo T."/>
            <person name="Ohkuma M."/>
            <person name="Tanasupawat S."/>
        </authorList>
    </citation>
    <scope>NUCLEOTIDE SEQUENCE [LARGE SCALE GENOMIC DNA]</scope>
    <source>
        <strain evidence="3 4">LDG1-01</strain>
    </source>
</reference>
<organism evidence="3 4">
    <name type="scientific">Paractinoplanes lichenicola</name>
    <dbReference type="NCBI Taxonomy" id="2802976"/>
    <lineage>
        <taxon>Bacteria</taxon>
        <taxon>Bacillati</taxon>
        <taxon>Actinomycetota</taxon>
        <taxon>Actinomycetes</taxon>
        <taxon>Micromonosporales</taxon>
        <taxon>Micromonosporaceae</taxon>
        <taxon>Paractinoplanes</taxon>
    </lineage>
</organism>
<feature type="transmembrane region" description="Helical" evidence="2">
    <location>
        <begin position="176"/>
        <end position="201"/>
    </location>
</feature>
<dbReference type="EMBL" id="JAENHO010000023">
    <property type="protein sequence ID" value="MBL7261878.1"/>
    <property type="molecule type" value="Genomic_DNA"/>
</dbReference>
<proteinExistence type="predicted"/>
<feature type="compositionally biased region" description="Pro residues" evidence="1">
    <location>
        <begin position="11"/>
        <end position="58"/>
    </location>
</feature>
<evidence type="ECO:0000313" key="4">
    <source>
        <dbReference type="Proteomes" id="UP000598996"/>
    </source>
</evidence>